<dbReference type="GO" id="GO:0044781">
    <property type="term" value="P:bacterial-type flagellum organization"/>
    <property type="evidence" value="ECO:0007669"/>
    <property type="project" value="UniProtKB-KW"/>
</dbReference>
<evidence type="ECO:0000313" key="17">
    <source>
        <dbReference type="EMBL" id="VAW69674.1"/>
    </source>
</evidence>
<comment type="function">
    <text evidence="12">Necessary for flagellar biosynthesis. May be involved in translocation of the flagellum.</text>
</comment>
<name>A0A3B0YL80_9ZZZZ</name>
<evidence type="ECO:0000256" key="8">
    <source>
        <dbReference type="ARBA" id="ARBA00022927"/>
    </source>
</evidence>
<dbReference type="NCBIfam" id="TIGR03499">
    <property type="entry name" value="FlhF"/>
    <property type="match status" value="1"/>
</dbReference>
<dbReference type="InterPro" id="IPR003593">
    <property type="entry name" value="AAA+_ATPase"/>
</dbReference>
<keyword evidence="11" id="KW-1006">Bacterial flagellum protein export</keyword>
<dbReference type="GO" id="GO:0005525">
    <property type="term" value="F:GTP binding"/>
    <property type="evidence" value="ECO:0007669"/>
    <property type="project" value="UniProtKB-KW"/>
</dbReference>
<evidence type="ECO:0000256" key="6">
    <source>
        <dbReference type="ARBA" id="ARBA00022741"/>
    </source>
</evidence>
<evidence type="ECO:0000256" key="14">
    <source>
        <dbReference type="SAM" id="MobiDB-lite"/>
    </source>
</evidence>
<keyword evidence="7" id="KW-1005">Bacterial flagellum biogenesis</keyword>
<evidence type="ECO:0000256" key="9">
    <source>
        <dbReference type="ARBA" id="ARBA00023134"/>
    </source>
</evidence>
<dbReference type="Gene3D" id="1.20.120.1380">
    <property type="entry name" value="Flagellar FlhF biosynthesis protein, N domain"/>
    <property type="match status" value="1"/>
</dbReference>
<keyword evidence="8" id="KW-0653">Protein transport</keyword>
<dbReference type="InterPro" id="IPR047040">
    <property type="entry name" value="FlhF__GTPase_dom"/>
</dbReference>
<dbReference type="CDD" id="cd17873">
    <property type="entry name" value="FlhF"/>
    <property type="match status" value="1"/>
</dbReference>
<keyword evidence="4" id="KW-0813">Transport</keyword>
<dbReference type="InterPro" id="IPR027417">
    <property type="entry name" value="P-loop_NTPase"/>
</dbReference>
<evidence type="ECO:0000256" key="4">
    <source>
        <dbReference type="ARBA" id="ARBA00022448"/>
    </source>
</evidence>
<keyword evidence="17" id="KW-0969">Cilium</keyword>
<keyword evidence="10" id="KW-0472">Membrane</keyword>
<dbReference type="FunFam" id="3.40.50.300:FF:000695">
    <property type="entry name" value="Flagellar biosynthesis regulator FlhF"/>
    <property type="match status" value="1"/>
</dbReference>
<keyword evidence="9" id="KW-0342">GTP-binding</keyword>
<dbReference type="GO" id="GO:0003924">
    <property type="term" value="F:GTPase activity"/>
    <property type="evidence" value="ECO:0007669"/>
    <property type="project" value="InterPro"/>
</dbReference>
<dbReference type="Pfam" id="PF00448">
    <property type="entry name" value="SRP54"/>
    <property type="match status" value="1"/>
</dbReference>
<evidence type="ECO:0000256" key="3">
    <source>
        <dbReference type="ARBA" id="ARBA00014919"/>
    </source>
</evidence>
<evidence type="ECO:0000256" key="5">
    <source>
        <dbReference type="ARBA" id="ARBA00022475"/>
    </source>
</evidence>
<comment type="similarity">
    <text evidence="2">Belongs to the GTP-binding SRP family.</text>
</comment>
<dbReference type="GO" id="GO:0006614">
    <property type="term" value="P:SRP-dependent cotranslational protein targeting to membrane"/>
    <property type="evidence" value="ECO:0007669"/>
    <property type="project" value="InterPro"/>
</dbReference>
<evidence type="ECO:0000256" key="1">
    <source>
        <dbReference type="ARBA" id="ARBA00004413"/>
    </source>
</evidence>
<evidence type="ECO:0000259" key="15">
    <source>
        <dbReference type="SMART" id="SM00382"/>
    </source>
</evidence>
<evidence type="ECO:0000256" key="12">
    <source>
        <dbReference type="ARBA" id="ARBA00025337"/>
    </source>
</evidence>
<dbReference type="Gene3D" id="3.40.50.300">
    <property type="entry name" value="P-loop containing nucleotide triphosphate hydrolases"/>
    <property type="match status" value="1"/>
</dbReference>
<feature type="domain" description="AAA+ ATPase" evidence="15">
    <location>
        <begin position="269"/>
        <end position="418"/>
    </location>
</feature>
<reference evidence="17" key="1">
    <citation type="submission" date="2018-06" db="EMBL/GenBank/DDBJ databases">
        <authorList>
            <person name="Zhirakovskaya E."/>
        </authorList>
    </citation>
    <scope>NUCLEOTIDE SEQUENCE</scope>
</reference>
<evidence type="ECO:0000256" key="13">
    <source>
        <dbReference type="ARBA" id="ARBA00030866"/>
    </source>
</evidence>
<evidence type="ECO:0000256" key="11">
    <source>
        <dbReference type="ARBA" id="ARBA00023225"/>
    </source>
</evidence>
<dbReference type="AlphaFoldDB" id="A0A3B0YL80"/>
<evidence type="ECO:0000259" key="16">
    <source>
        <dbReference type="SMART" id="SM00962"/>
    </source>
</evidence>
<dbReference type="SMART" id="SM00382">
    <property type="entry name" value="AAA"/>
    <property type="match status" value="1"/>
</dbReference>
<protein>
    <recommendedName>
        <fullName evidence="3">Flagellar biosynthesis protein FlhF</fullName>
    </recommendedName>
    <alternativeName>
        <fullName evidence="13">Flagella-associated GTP-binding protein</fullName>
    </alternativeName>
</protein>
<dbReference type="PANTHER" id="PTHR43134">
    <property type="entry name" value="SIGNAL RECOGNITION PARTICLE RECEPTOR SUBUNIT ALPHA"/>
    <property type="match status" value="1"/>
</dbReference>
<accession>A0A3B0YL80</accession>
<gene>
    <name evidence="17" type="ORF">MNBD_GAMMA09-2677</name>
</gene>
<keyword evidence="17" id="KW-0966">Cell projection</keyword>
<keyword evidence="6" id="KW-0547">Nucleotide-binding</keyword>
<dbReference type="SUPFAM" id="SSF52540">
    <property type="entry name" value="P-loop containing nucleoside triphosphate hydrolases"/>
    <property type="match status" value="1"/>
</dbReference>
<dbReference type="SMART" id="SM00962">
    <property type="entry name" value="SRP54"/>
    <property type="match status" value="1"/>
</dbReference>
<evidence type="ECO:0000256" key="7">
    <source>
        <dbReference type="ARBA" id="ARBA00022795"/>
    </source>
</evidence>
<dbReference type="InterPro" id="IPR000897">
    <property type="entry name" value="SRP54_GTPase_dom"/>
</dbReference>
<dbReference type="PANTHER" id="PTHR43134:SF3">
    <property type="entry name" value="FLAGELLAR BIOSYNTHESIS PROTEIN FLHF"/>
    <property type="match status" value="1"/>
</dbReference>
<dbReference type="EMBL" id="UOFI01000170">
    <property type="protein sequence ID" value="VAW69674.1"/>
    <property type="molecule type" value="Genomic_DNA"/>
</dbReference>
<proteinExistence type="inferred from homology"/>
<dbReference type="GO" id="GO:0015031">
    <property type="term" value="P:protein transport"/>
    <property type="evidence" value="ECO:0007669"/>
    <property type="project" value="UniProtKB-KW"/>
</dbReference>
<keyword evidence="17" id="KW-0282">Flagellum</keyword>
<feature type="domain" description="SRP54-type proteins GTP-binding" evidence="16">
    <location>
        <begin position="270"/>
        <end position="462"/>
    </location>
</feature>
<organism evidence="17">
    <name type="scientific">hydrothermal vent metagenome</name>
    <dbReference type="NCBI Taxonomy" id="652676"/>
    <lineage>
        <taxon>unclassified sequences</taxon>
        <taxon>metagenomes</taxon>
        <taxon>ecological metagenomes</taxon>
    </lineage>
</organism>
<keyword evidence="5" id="KW-1003">Cell membrane</keyword>
<feature type="region of interest" description="Disordered" evidence="14">
    <location>
        <begin position="78"/>
        <end position="134"/>
    </location>
</feature>
<dbReference type="GO" id="GO:0005047">
    <property type="term" value="F:signal recognition particle binding"/>
    <property type="evidence" value="ECO:0007669"/>
    <property type="project" value="TreeGrafter"/>
</dbReference>
<evidence type="ECO:0000256" key="10">
    <source>
        <dbReference type="ARBA" id="ARBA00023136"/>
    </source>
</evidence>
<comment type="subcellular location">
    <subcellularLocation>
        <location evidence="1">Cell membrane</location>
        <topology evidence="1">Peripheral membrane protein</topology>
        <orientation evidence="1">Cytoplasmic side</orientation>
    </subcellularLocation>
</comment>
<sequence>MQVKRFVADDMRSAMRAVKEDIGAEAVILSNRVVEGKVEILAARDYDEALINEALDQSIIKTKPDSAAAHYERAAAERAETERKAAASDALLGKPSEAPGSQARDNTRRGSSRKNAYGNDSSSGVSSRDDSSRHGFAETIKDTASSHKRAASGYENFQQHQAAGLSQSSAGLQSEPLNSSVMEMRDELKSLRAMIENQQVLGEWSEMVSRHPLRVALYKRLTEMGLSQEVCKYLARGLDSAADIEHAMQAALKQLVHQLPIADDDILNHGGVYAMVGPTGVGKTTTVAKLAARFAMQHGQRHVALISTDTYRIGAHEQLMTYGRLLGVPVHSANDSQALQQLLHKLQDKKLILIDTAGMSQRDLGLSQQFAHLSQAGAMIKPFLVLSANAQQSTLDEVILAFKKTGIAGCILSKLDEAASLGGVISAAVKHHLPVAYVSNGQKVPEDLMPARAQDLVNLAILHGKRYKLPVDDEFMSVAFASGMSHAPL</sequence>
<dbReference type="InterPro" id="IPR020006">
    <property type="entry name" value="FlhF"/>
</dbReference>
<evidence type="ECO:0000256" key="2">
    <source>
        <dbReference type="ARBA" id="ARBA00008531"/>
    </source>
</evidence>
<dbReference type="GO" id="GO:0005886">
    <property type="term" value="C:plasma membrane"/>
    <property type="evidence" value="ECO:0007669"/>
    <property type="project" value="UniProtKB-SubCell"/>
</dbReference>